<evidence type="ECO:0000256" key="8">
    <source>
        <dbReference type="ARBA" id="ARBA00034708"/>
    </source>
</evidence>
<keyword evidence="11" id="KW-1185">Reference proteome</keyword>
<evidence type="ECO:0000313" key="10">
    <source>
        <dbReference type="EMBL" id="GAA4307877.1"/>
    </source>
</evidence>
<feature type="transmembrane region" description="Helical" evidence="9">
    <location>
        <begin position="44"/>
        <end position="62"/>
    </location>
</feature>
<evidence type="ECO:0000256" key="6">
    <source>
        <dbReference type="ARBA" id="ARBA00023065"/>
    </source>
</evidence>
<dbReference type="EMBL" id="BAABFT010000001">
    <property type="protein sequence ID" value="GAA4307877.1"/>
    <property type="molecule type" value="Genomic_DNA"/>
</dbReference>
<accession>A0ABP8FNM4</accession>
<evidence type="ECO:0000256" key="1">
    <source>
        <dbReference type="ARBA" id="ARBA00004651"/>
    </source>
</evidence>
<evidence type="ECO:0000313" key="11">
    <source>
        <dbReference type="Proteomes" id="UP001500582"/>
    </source>
</evidence>
<feature type="transmembrane region" description="Helical" evidence="9">
    <location>
        <begin position="20"/>
        <end position="38"/>
    </location>
</feature>
<keyword evidence="7 9" id="KW-0472">Membrane</keyword>
<evidence type="ECO:0000256" key="9">
    <source>
        <dbReference type="SAM" id="Phobius"/>
    </source>
</evidence>
<dbReference type="Pfam" id="PF25539">
    <property type="entry name" value="Bestrophin_2"/>
    <property type="match status" value="1"/>
</dbReference>
<evidence type="ECO:0000256" key="5">
    <source>
        <dbReference type="ARBA" id="ARBA00022989"/>
    </source>
</evidence>
<keyword evidence="2" id="KW-0813">Transport</keyword>
<keyword evidence="4 9" id="KW-0812">Transmembrane</keyword>
<evidence type="ECO:0000256" key="2">
    <source>
        <dbReference type="ARBA" id="ARBA00022448"/>
    </source>
</evidence>
<dbReference type="InterPro" id="IPR044669">
    <property type="entry name" value="YneE/VCCN1/2-like"/>
</dbReference>
<comment type="similarity">
    <text evidence="8">Belongs to the anion channel-forming bestrophin (TC 1.A.46) family.</text>
</comment>
<dbReference type="RefSeq" id="WP_345209066.1">
    <property type="nucleotide sequence ID" value="NZ_BAABFT010000001.1"/>
</dbReference>
<gene>
    <name evidence="10" type="ORF">GCM10023149_01570</name>
</gene>
<comment type="subcellular location">
    <subcellularLocation>
        <location evidence="1">Cell membrane</location>
        <topology evidence="1">Multi-pass membrane protein</topology>
    </subcellularLocation>
</comment>
<keyword evidence="3" id="KW-1003">Cell membrane</keyword>
<name>A0ABP8FNM4_9SPHI</name>
<evidence type="ECO:0000256" key="4">
    <source>
        <dbReference type="ARBA" id="ARBA00022692"/>
    </source>
</evidence>
<protein>
    <submittedName>
        <fullName evidence="10">Bestrophin family ion channel</fullName>
    </submittedName>
</protein>
<dbReference type="PANTHER" id="PTHR33281:SF19">
    <property type="entry name" value="VOLTAGE-DEPENDENT ANION CHANNEL-FORMING PROTEIN YNEE"/>
    <property type="match status" value="1"/>
</dbReference>
<proteinExistence type="inferred from homology"/>
<keyword evidence="5 9" id="KW-1133">Transmembrane helix</keyword>
<keyword evidence="6" id="KW-0406">Ion transport</keyword>
<feature type="transmembrane region" description="Helical" evidence="9">
    <location>
        <begin position="202"/>
        <end position="220"/>
    </location>
</feature>
<evidence type="ECO:0000256" key="3">
    <source>
        <dbReference type="ARBA" id="ARBA00022475"/>
    </source>
</evidence>
<evidence type="ECO:0000256" key="7">
    <source>
        <dbReference type="ARBA" id="ARBA00023136"/>
    </source>
</evidence>
<organism evidence="10 11">
    <name type="scientific">Mucilaginibacter gynuensis</name>
    <dbReference type="NCBI Taxonomy" id="1302236"/>
    <lineage>
        <taxon>Bacteria</taxon>
        <taxon>Pseudomonadati</taxon>
        <taxon>Bacteroidota</taxon>
        <taxon>Sphingobacteriia</taxon>
        <taxon>Sphingobacteriales</taxon>
        <taxon>Sphingobacteriaceae</taxon>
        <taxon>Mucilaginibacter</taxon>
    </lineage>
</organism>
<feature type="transmembrane region" description="Helical" evidence="9">
    <location>
        <begin position="226"/>
        <end position="243"/>
    </location>
</feature>
<dbReference type="PANTHER" id="PTHR33281">
    <property type="entry name" value="UPF0187 PROTEIN YNEE"/>
    <property type="match status" value="1"/>
</dbReference>
<reference evidence="11" key="1">
    <citation type="journal article" date="2019" name="Int. J. Syst. Evol. Microbiol.">
        <title>The Global Catalogue of Microorganisms (GCM) 10K type strain sequencing project: providing services to taxonomists for standard genome sequencing and annotation.</title>
        <authorList>
            <consortium name="The Broad Institute Genomics Platform"/>
            <consortium name="The Broad Institute Genome Sequencing Center for Infectious Disease"/>
            <person name="Wu L."/>
            <person name="Ma J."/>
        </authorList>
    </citation>
    <scope>NUCLEOTIDE SEQUENCE [LARGE SCALE GENOMIC DNA]</scope>
    <source>
        <strain evidence="11">JCM 17705</strain>
    </source>
</reference>
<comment type="caution">
    <text evidence="10">The sequence shown here is derived from an EMBL/GenBank/DDBJ whole genome shotgun (WGS) entry which is preliminary data.</text>
</comment>
<sequence>MLLAKQISIVYFLKLIKWDVMAVFLYACLVGAMDYLTFFKELTIPLSVSAMIGTLLSLLLAFRTSQSYERWWEARVIWGAIVNDSRTLIRQLIQFIPNDSQKTDYVKQFAIRQSIWCYALAEGLRKCPPTQKVEQYMQQLGADSDNRPNLLLSKHAEQLALLSDQYDINANKQVQLDSTIQRLTDAMGRCERIKNTVFPRSYSVLIHFLIYVLTTIFPFGLDDHHWAIEICLATMVPVLFIAIERTAILMQDPFENKPTDTPMTALSKTIERNLMEMAQMPAPEQASPIATFYLM</sequence>
<dbReference type="Proteomes" id="UP001500582">
    <property type="component" value="Unassembled WGS sequence"/>
</dbReference>